<dbReference type="InterPro" id="IPR002156">
    <property type="entry name" value="RNaseH_domain"/>
</dbReference>
<comment type="caution">
    <text evidence="2">The sequence shown here is derived from an EMBL/GenBank/DDBJ whole genome shotgun (WGS) entry which is preliminary data.</text>
</comment>
<evidence type="ECO:0000313" key="2">
    <source>
        <dbReference type="EMBL" id="KAL0312847.1"/>
    </source>
</evidence>
<organism evidence="2">
    <name type="scientific">Sesamum radiatum</name>
    <name type="common">Black benniseed</name>
    <dbReference type="NCBI Taxonomy" id="300843"/>
    <lineage>
        <taxon>Eukaryota</taxon>
        <taxon>Viridiplantae</taxon>
        <taxon>Streptophyta</taxon>
        <taxon>Embryophyta</taxon>
        <taxon>Tracheophyta</taxon>
        <taxon>Spermatophyta</taxon>
        <taxon>Magnoliopsida</taxon>
        <taxon>eudicotyledons</taxon>
        <taxon>Gunneridae</taxon>
        <taxon>Pentapetalae</taxon>
        <taxon>asterids</taxon>
        <taxon>lamiids</taxon>
        <taxon>Lamiales</taxon>
        <taxon>Pedaliaceae</taxon>
        <taxon>Sesamum</taxon>
    </lineage>
</organism>
<proteinExistence type="predicted"/>
<evidence type="ECO:0000259" key="1">
    <source>
        <dbReference type="Pfam" id="PF13456"/>
    </source>
</evidence>
<gene>
    <name evidence="2" type="ORF">Sradi_5684000</name>
</gene>
<dbReference type="CDD" id="cd06222">
    <property type="entry name" value="RNase_H_like"/>
    <property type="match status" value="1"/>
</dbReference>
<feature type="domain" description="RNase H type-1" evidence="1">
    <location>
        <begin position="2"/>
        <end position="46"/>
    </location>
</feature>
<dbReference type="Pfam" id="PF13456">
    <property type="entry name" value="RVT_3"/>
    <property type="match status" value="1"/>
</dbReference>
<name>A0AAW2L364_SESRA</name>
<dbReference type="GO" id="GO:0004523">
    <property type="term" value="F:RNA-DNA hybrid ribonuclease activity"/>
    <property type="evidence" value="ECO:0007669"/>
    <property type="project" value="InterPro"/>
</dbReference>
<accession>A0AAW2L364</accession>
<reference evidence="2" key="2">
    <citation type="journal article" date="2024" name="Plant">
        <title>Genomic evolution and insights into agronomic trait innovations of Sesamum species.</title>
        <authorList>
            <person name="Miao H."/>
            <person name="Wang L."/>
            <person name="Qu L."/>
            <person name="Liu H."/>
            <person name="Sun Y."/>
            <person name="Le M."/>
            <person name="Wang Q."/>
            <person name="Wei S."/>
            <person name="Zheng Y."/>
            <person name="Lin W."/>
            <person name="Duan Y."/>
            <person name="Cao H."/>
            <person name="Xiong S."/>
            <person name="Wang X."/>
            <person name="Wei L."/>
            <person name="Li C."/>
            <person name="Ma Q."/>
            <person name="Ju M."/>
            <person name="Zhao R."/>
            <person name="Li G."/>
            <person name="Mu C."/>
            <person name="Tian Q."/>
            <person name="Mei H."/>
            <person name="Zhang T."/>
            <person name="Gao T."/>
            <person name="Zhang H."/>
        </authorList>
    </citation>
    <scope>NUCLEOTIDE SEQUENCE</scope>
    <source>
        <strain evidence="2">G02</strain>
    </source>
</reference>
<dbReference type="AlphaFoldDB" id="A0AAW2L364"/>
<reference evidence="2" key="1">
    <citation type="submission" date="2020-06" db="EMBL/GenBank/DDBJ databases">
        <authorList>
            <person name="Li T."/>
            <person name="Hu X."/>
            <person name="Zhang T."/>
            <person name="Song X."/>
            <person name="Zhang H."/>
            <person name="Dai N."/>
            <person name="Sheng W."/>
            <person name="Hou X."/>
            <person name="Wei L."/>
        </authorList>
    </citation>
    <scope>NUCLEOTIDE SEQUENCE</scope>
    <source>
        <strain evidence="2">G02</strain>
        <tissue evidence="2">Leaf</tissue>
    </source>
</reference>
<protein>
    <recommendedName>
        <fullName evidence="1">RNase H type-1 domain-containing protein</fullName>
    </recommendedName>
</protein>
<dbReference type="InterPro" id="IPR044730">
    <property type="entry name" value="RNase_H-like_dom_plant"/>
</dbReference>
<dbReference type="EMBL" id="JACGWJ010000026">
    <property type="protein sequence ID" value="KAL0312847.1"/>
    <property type="molecule type" value="Genomic_DNA"/>
</dbReference>
<dbReference type="GO" id="GO:0003676">
    <property type="term" value="F:nucleic acid binding"/>
    <property type="evidence" value="ECO:0007669"/>
    <property type="project" value="InterPro"/>
</dbReference>
<sequence length="127" mass="14298">MGIVLVVFSEFMGVKTNVQTELTTILRGLELAVDMGYNKVWIEIDAINRGNYCSNLCLCRHLTSIISTIAATTISAVWTMHDLLPQRLQEEFSNCSHHAQPGMMGNGGDVQKVNYNRWSRFHHSTVN</sequence>